<dbReference type="Proteomes" id="UP000789706">
    <property type="component" value="Unassembled WGS sequence"/>
</dbReference>
<organism evidence="1 2">
    <name type="scientific">Diversispora eburnea</name>
    <dbReference type="NCBI Taxonomy" id="1213867"/>
    <lineage>
        <taxon>Eukaryota</taxon>
        <taxon>Fungi</taxon>
        <taxon>Fungi incertae sedis</taxon>
        <taxon>Mucoromycota</taxon>
        <taxon>Glomeromycotina</taxon>
        <taxon>Glomeromycetes</taxon>
        <taxon>Diversisporales</taxon>
        <taxon>Diversisporaceae</taxon>
        <taxon>Diversispora</taxon>
    </lineage>
</organism>
<protein>
    <submittedName>
        <fullName evidence="1">8933_t:CDS:1</fullName>
    </submittedName>
</protein>
<reference evidence="1" key="1">
    <citation type="submission" date="2021-06" db="EMBL/GenBank/DDBJ databases">
        <authorList>
            <person name="Kallberg Y."/>
            <person name="Tangrot J."/>
            <person name="Rosling A."/>
        </authorList>
    </citation>
    <scope>NUCLEOTIDE SEQUENCE</scope>
    <source>
        <strain evidence="1">AZ414A</strain>
    </source>
</reference>
<comment type="caution">
    <text evidence="1">The sequence shown here is derived from an EMBL/GenBank/DDBJ whole genome shotgun (WGS) entry which is preliminary data.</text>
</comment>
<dbReference type="AlphaFoldDB" id="A0A9N9GWI9"/>
<keyword evidence="2" id="KW-1185">Reference proteome</keyword>
<sequence length="76" mass="8776">MDLKSFRKVVKRVLGDAVGLLKDRISADNPHPVRKLGSKKIQLLANYKGVCTYQLVKMTYIVYQLSRYQDSKVFNE</sequence>
<evidence type="ECO:0000313" key="2">
    <source>
        <dbReference type="Proteomes" id="UP000789706"/>
    </source>
</evidence>
<gene>
    <name evidence="1" type="ORF">DEBURN_LOCUS10751</name>
</gene>
<evidence type="ECO:0000313" key="1">
    <source>
        <dbReference type="EMBL" id="CAG8630391.1"/>
    </source>
</evidence>
<dbReference type="EMBL" id="CAJVPK010003723">
    <property type="protein sequence ID" value="CAG8630391.1"/>
    <property type="molecule type" value="Genomic_DNA"/>
</dbReference>
<name>A0A9N9GWI9_9GLOM</name>
<accession>A0A9N9GWI9</accession>
<proteinExistence type="predicted"/>